<evidence type="ECO:0000256" key="4">
    <source>
        <dbReference type="ARBA" id="ARBA00022771"/>
    </source>
</evidence>
<keyword evidence="4 9" id="KW-0863">Zinc-finger</keyword>
<reference evidence="11 12" key="1">
    <citation type="journal article" date="2011" name="Proc. Natl. Acad. Sci. U.S.A.">
        <title>Evolutionary erosion of yeast sex chromosomes by mating-type switching accidents.</title>
        <authorList>
            <person name="Gordon J.L."/>
            <person name="Armisen D."/>
            <person name="Proux-Wera E."/>
            <person name="Oheigeartaigh S.S."/>
            <person name="Byrne K.P."/>
            <person name="Wolfe K.H."/>
        </authorList>
    </citation>
    <scope>NUCLEOTIDE SEQUENCE [LARGE SCALE GENOMIC DNA]</scope>
    <source>
        <strain evidence="12">ATCC MYA-139 / BCRC 22969 / CBS 8797 / CCRC 22969 / KCTC 17520 / NBRC 10181 / NCYC 3082</strain>
    </source>
</reference>
<sequence length="1866" mass="214384">MEVYKHRRIPETLRDFLTYLPGICSNEYNELVSYVLWKTVTLCVSNSNHSIQWRSIIENLDDIRTNKSKYNNLLPNSEWRKQFFDEPPESHHDGFMCSRDCFAFETVYYCFTCTTNPFDEICDYCFDKEQHIGHDYTAKIVIRSEGRVCHCGDSAAFKIAKNAYKCKASSHNKARPTERVNSEDVQGAIGDILDYIIENMKRTKNWKMRNKATVEFDDVEQGIDSVVPGTGDNDNANLGNTTIPNGNVKLRDSFENLCDMVYSQYASNRNLEEKWALQIDNEDLVTYSVDLVSKLTRILNKPVEYATSIITALENDTSPVTVLESQDYSKLEKIRQLFYKEGITMNIRRMHDLFKIYLIQDLIDWLYTFSRSKINCHDVKAAIRCAMLCPWRAKEPPSEYDSLSPDPMVNEINLFGGFLVSGKQDTTNPWFTPWNFTDIDDQRISQIMVEYNINLVQGTTSEFLTHFYTIHGSRFQHILTECTSHLTKTASFRIVNVLCSLFTITDNIRKCLAAQYFDVYLTLLYDTVASDKGQTKVSLISLLSQYTFQNPSFANMAIESGFIERTLKFAYTLMAFRPKDLTSCLPVSLYDGFKLPSGAIRNRRTIICFKDICVLLSTHTAPKELLEREPIFDGIINAFTEFNNVLPLKRETMEHVEYENFEFSSFYFFFSSILIMTDGYIRSISMLTDKELKASIVMKLLKVAISKEFELLGNFRKNVSIPFIPSQPLAETSGSLKSDLLTMKEKICNHEATTINFKVGVDIQNFFNPMSYLFKFVLVWARCGRFSPLPSELRDCIDFSSIFKKKEDALYISESALSTLVLLGQINTGFWVRNGTPITHQARMYTKYSMREYAYVSDIYNVQFSMCMGNPNDFMVTYLSRWGLKNWANGFPMGDYPEEGTVVAIVNECLLLLIQLLTELKSLVAISAEESFKMTLKSEIIHSICFSSVSYSQIIENTPEHVAKHAAFDSHLELYTNYTPPSGLVDVGYFTLKDEYLAEINPYYFGLAQSKRYEVEKKMRDNMAQAKDIRYEDTFIPAMRVIDVLLDTPYAGLYSITSEDTFGAFLKSTLDHITKFKYDVLLPRIIHLIHLAVVNNLNDFTKVFWHEYAIADTEFCHYHSIGSLLYSFLLIDDFSVVHGKIREIFRYLHHTAPHIDVDSYLNEQTLSYNAEVVWSGGQVNIVKDEALLKKKMKAKLRTEKLLQKFARQQARFMENNTNDVRSDEDVNMESPGNSRATFVSMDTTDPTYWNFPDDHCALCKMPKESDPFVYFSYQEYNICDNDVNFNNSGSVKKLFWPEKEAKRSSLGHIDKRHVIRACGHGAHIKCLGNHMKSKREVHTQATKNIPCSFGYGLLYCPVCNSLGNSFLPNTQDYQKRCLNDFFSIRSTPAGDVYDDRSGSIAVRDKATMIFMKLSGYNEPYGGNSYGTLNMLVVNTVFNLELRLRSRFLDKQAIITRPKISNQCLMTLRLLMELKSQVFLAGAYSYRPLEDAIFFEKNDKNCWDLFASNICGENLLLCVSTMLENAGGLKVVGNACLLRVLKLKFFQDFSSLMLNLKDSNLVELLSKSESYSLDAVRKRYGSSFDQEGFTTMELLLRDFMSLTDSSGLQVPVETFKYHIYDIMKKGITVFLRRVYILFLARYPDFENSIDEPQIDETDYYVRGLKLPGVSSFSNFLKIYMLDMNDILQNKPLVRTFNELKGVKSEIPSFPCPERIYLLNLPHKLSDIVLELERADTGKYLRTEPAVCLFCGEVKNIQGHVVQTMYRMGECTDHVRNECAAMSTFGVFLIVKTNMLYISYGERGTFFPTPYMNKYGDSDVEFKFATPVYLDADRYDALSNDLILGNMVPHIVFCRTDCNADLGGWETL</sequence>
<gene>
    <name evidence="11" type="primary">KNAG0B05080</name>
    <name evidence="11" type="ordered locus">KNAG_0B05080</name>
</gene>
<dbReference type="SMART" id="SM00396">
    <property type="entry name" value="ZnF_UBR1"/>
    <property type="match status" value="1"/>
</dbReference>
<dbReference type="RefSeq" id="XP_022463187.1">
    <property type="nucleotide sequence ID" value="XM_022606498.1"/>
</dbReference>
<evidence type="ECO:0000256" key="7">
    <source>
        <dbReference type="ARBA" id="ARBA00046341"/>
    </source>
</evidence>
<dbReference type="CDD" id="cd19670">
    <property type="entry name" value="UBR-box_UBR1_2_3"/>
    <property type="match status" value="1"/>
</dbReference>
<dbReference type="GO" id="GO:1990304">
    <property type="term" value="C:MUB1-RAD6-UBR2 ubiquitin ligase complex"/>
    <property type="evidence" value="ECO:0007669"/>
    <property type="project" value="EnsemblFungi"/>
</dbReference>
<feature type="zinc finger region" description="UBR-type" evidence="8">
    <location>
        <begin position="95"/>
        <end position="171"/>
    </location>
</feature>
<dbReference type="GO" id="GO:1990305">
    <property type="term" value="C:RAD6-UBR2 ubiquitin ligase complex"/>
    <property type="evidence" value="ECO:0007669"/>
    <property type="project" value="EnsemblFungi"/>
</dbReference>
<comment type="catalytic activity">
    <reaction evidence="1 9">
        <text>S-ubiquitinyl-[E2 ubiquitin-conjugating enzyme]-L-cysteine + [acceptor protein]-L-lysine = [E2 ubiquitin-conjugating enzyme]-L-cysteine + N(6)-ubiquitinyl-[acceptor protein]-L-lysine.</text>
        <dbReference type="EC" id="2.3.2.27"/>
    </reaction>
</comment>
<keyword evidence="3 9" id="KW-0479">Metal-binding</keyword>
<dbReference type="EMBL" id="HE978315">
    <property type="protein sequence ID" value="CCK68941.1"/>
    <property type="molecule type" value="Genomic_DNA"/>
</dbReference>
<comment type="similarity">
    <text evidence="7 9">Belongs to the E3 ubiquitin-protein ligase UBR1-like family.</text>
</comment>
<keyword evidence="12" id="KW-1185">Reference proteome</keyword>
<feature type="domain" description="UBR-type" evidence="10">
    <location>
        <begin position="95"/>
        <end position="171"/>
    </location>
</feature>
<name>J7S530_HUIN7</name>
<dbReference type="PROSITE" id="PS51157">
    <property type="entry name" value="ZF_UBR"/>
    <property type="match status" value="1"/>
</dbReference>
<evidence type="ECO:0000313" key="11">
    <source>
        <dbReference type="EMBL" id="CCK68941.1"/>
    </source>
</evidence>
<evidence type="ECO:0000313" key="12">
    <source>
        <dbReference type="Proteomes" id="UP000006310"/>
    </source>
</evidence>
<accession>J7S530</accession>
<keyword evidence="5 9" id="KW-0833">Ubl conjugation pathway</keyword>
<dbReference type="GO" id="GO:0061630">
    <property type="term" value="F:ubiquitin protein ligase activity"/>
    <property type="evidence" value="ECO:0007669"/>
    <property type="project" value="UniProtKB-UniRule"/>
</dbReference>
<dbReference type="GeneID" id="34524591"/>
<dbReference type="InterPro" id="IPR039164">
    <property type="entry name" value="UBR1-like"/>
</dbReference>
<dbReference type="Proteomes" id="UP000006310">
    <property type="component" value="Chromosome 2"/>
</dbReference>
<evidence type="ECO:0000256" key="1">
    <source>
        <dbReference type="ARBA" id="ARBA00000900"/>
    </source>
</evidence>
<dbReference type="GO" id="GO:0034620">
    <property type="term" value="P:cellular response to unfolded protein"/>
    <property type="evidence" value="ECO:0007669"/>
    <property type="project" value="EnsemblFungi"/>
</dbReference>
<dbReference type="Pfam" id="PF18995">
    <property type="entry name" value="PRT6_C"/>
    <property type="match status" value="1"/>
</dbReference>
<dbReference type="GO" id="GO:0008270">
    <property type="term" value="F:zinc ion binding"/>
    <property type="evidence" value="ECO:0007669"/>
    <property type="project" value="UniProtKB-UniRule"/>
</dbReference>
<organism evidence="11 12">
    <name type="scientific">Huiozyma naganishii (strain ATCC MYA-139 / BCRC 22969 / CBS 8797 / KCTC 17520 / NBRC 10181 / NCYC 3082 / Yp74L-3)</name>
    <name type="common">Yeast</name>
    <name type="synonym">Kazachstania naganishii</name>
    <dbReference type="NCBI Taxonomy" id="1071383"/>
    <lineage>
        <taxon>Eukaryota</taxon>
        <taxon>Fungi</taxon>
        <taxon>Dikarya</taxon>
        <taxon>Ascomycota</taxon>
        <taxon>Saccharomycotina</taxon>
        <taxon>Saccharomycetes</taxon>
        <taxon>Saccharomycetales</taxon>
        <taxon>Saccharomycetaceae</taxon>
        <taxon>Huiozyma</taxon>
    </lineage>
</organism>
<dbReference type="OrthoDB" id="26387at2759"/>
<dbReference type="GO" id="GO:0000151">
    <property type="term" value="C:ubiquitin ligase complex"/>
    <property type="evidence" value="ECO:0007669"/>
    <property type="project" value="TreeGrafter"/>
</dbReference>
<dbReference type="InterPro" id="IPR003126">
    <property type="entry name" value="Znf_UBR"/>
</dbReference>
<dbReference type="InterPro" id="IPR044046">
    <property type="entry name" value="E3_ligase_UBR-like_C"/>
</dbReference>
<dbReference type="GO" id="GO:0000209">
    <property type="term" value="P:protein polyubiquitination"/>
    <property type="evidence" value="ECO:0007669"/>
    <property type="project" value="EnsemblFungi"/>
</dbReference>
<protein>
    <recommendedName>
        <fullName evidence="9">E3 ubiquitin-protein ligase</fullName>
        <ecNumber evidence="9">2.3.2.27</ecNumber>
    </recommendedName>
</protein>
<dbReference type="EC" id="2.3.2.27" evidence="9"/>
<dbReference type="Pfam" id="PF22960">
    <property type="entry name" value="WHD_UBR1"/>
    <property type="match status" value="1"/>
</dbReference>
<evidence type="ECO:0000259" key="10">
    <source>
        <dbReference type="PROSITE" id="PS51157"/>
    </source>
</evidence>
<dbReference type="Gene3D" id="2.10.110.30">
    <property type="match status" value="1"/>
</dbReference>
<dbReference type="PANTHER" id="PTHR21497:SF24">
    <property type="entry name" value="E3 UBIQUITIN-PROTEIN LIGASE UBR1"/>
    <property type="match status" value="1"/>
</dbReference>
<evidence type="ECO:0000256" key="6">
    <source>
        <dbReference type="ARBA" id="ARBA00022833"/>
    </source>
</evidence>
<evidence type="ECO:0000256" key="9">
    <source>
        <dbReference type="RuleBase" id="RU366018"/>
    </source>
</evidence>
<dbReference type="OMA" id="TKYSMRE"/>
<dbReference type="GO" id="GO:0071629">
    <property type="term" value="P:cytoplasm protein quality control by the ubiquitin-proteasome system"/>
    <property type="evidence" value="ECO:0007669"/>
    <property type="project" value="EnsemblFungi"/>
</dbReference>
<dbReference type="PANTHER" id="PTHR21497">
    <property type="entry name" value="UBIQUITIN LIGASE E3 ALPHA-RELATED"/>
    <property type="match status" value="1"/>
</dbReference>
<dbReference type="UniPathway" id="UPA00143"/>
<evidence type="ECO:0000256" key="5">
    <source>
        <dbReference type="ARBA" id="ARBA00022786"/>
    </source>
</evidence>
<dbReference type="HOGENOM" id="CLU_004097_0_0_1"/>
<evidence type="ECO:0000256" key="2">
    <source>
        <dbReference type="ARBA" id="ARBA00022679"/>
    </source>
</evidence>
<proteinExistence type="inferred from homology"/>
<dbReference type="eggNOG" id="KOG1140">
    <property type="taxonomic scope" value="Eukaryota"/>
</dbReference>
<comment type="pathway">
    <text evidence="9">Protein modification; protein ubiquitination.</text>
</comment>
<comment type="function">
    <text evidence="9">Ubiquitin ligase protein which is a component of the N-end rule pathway. Recognizes and binds to proteins bearing specific N-terminal residues that are destabilizing according to the N-end rule, leading to their ubiquitination and subsequent degradation.</text>
</comment>
<dbReference type="STRING" id="1071383.J7S530"/>
<keyword evidence="6 9" id="KW-0862">Zinc</keyword>
<keyword evidence="2 9" id="KW-0808">Transferase</keyword>
<dbReference type="Pfam" id="PF02207">
    <property type="entry name" value="zf-UBR"/>
    <property type="match status" value="1"/>
</dbReference>
<reference evidence="12" key="2">
    <citation type="submission" date="2012-08" db="EMBL/GenBank/DDBJ databases">
        <title>Genome sequence of Kazachstania naganishii.</title>
        <authorList>
            <person name="Gordon J.L."/>
            <person name="Armisen D."/>
            <person name="Proux-Wera E."/>
            <person name="OhEigeartaigh S.S."/>
            <person name="Byrne K.P."/>
            <person name="Wolfe K.H."/>
        </authorList>
    </citation>
    <scope>NUCLEOTIDE SEQUENCE [LARGE SCALE GENOMIC DNA]</scope>
    <source>
        <strain evidence="12">ATCC MYA-139 / BCRC 22969 / CBS 8797 / CCRC 22969 / KCTC 17520 / NBRC 10181 / NCYC 3082</strain>
    </source>
</reference>
<dbReference type="GO" id="GO:0071596">
    <property type="term" value="P:ubiquitin-dependent protein catabolic process via the N-end rule pathway"/>
    <property type="evidence" value="ECO:0007669"/>
    <property type="project" value="UniProtKB-UniRule"/>
</dbReference>
<dbReference type="KEGG" id="kng:KNAG_0B05080"/>
<evidence type="ECO:0000256" key="8">
    <source>
        <dbReference type="PROSITE-ProRule" id="PRU00508"/>
    </source>
</evidence>
<dbReference type="GO" id="GO:0005737">
    <property type="term" value="C:cytoplasm"/>
    <property type="evidence" value="ECO:0007669"/>
    <property type="project" value="TreeGrafter"/>
</dbReference>
<evidence type="ECO:0000256" key="3">
    <source>
        <dbReference type="ARBA" id="ARBA00022723"/>
    </source>
</evidence>
<dbReference type="InterPro" id="IPR055194">
    <property type="entry name" value="UBR1-like_WH"/>
</dbReference>